<sequence length="68" mass="7224">MVRTPRTSTQRASISSMTDYSADSDAIRVIIVGAGYAGLGCAIECKRKGHDVVVLEKVGTFKVLGEAH</sequence>
<dbReference type="Proteomes" id="UP000683000">
    <property type="component" value="Unassembled WGS sequence"/>
</dbReference>
<dbReference type="InterPro" id="IPR036188">
    <property type="entry name" value="FAD/NAD-bd_sf"/>
</dbReference>
<evidence type="ECO:0000313" key="5">
    <source>
        <dbReference type="Proteomes" id="UP000683000"/>
    </source>
</evidence>
<evidence type="ECO:0000313" key="4">
    <source>
        <dbReference type="EMBL" id="KAG6374612.1"/>
    </source>
</evidence>
<keyword evidence="1" id="KW-0285">Flavoprotein</keyword>
<feature type="domain" description="FAD-dependent oxidoreductase 2 FAD-binding" evidence="3">
    <location>
        <begin position="29"/>
        <end position="61"/>
    </location>
</feature>
<proteinExistence type="predicted"/>
<evidence type="ECO:0000256" key="2">
    <source>
        <dbReference type="ARBA" id="ARBA00023002"/>
    </source>
</evidence>
<dbReference type="AlphaFoldDB" id="A0A8I2YN23"/>
<dbReference type="InterPro" id="IPR003953">
    <property type="entry name" value="FAD-dep_OxRdtase_2_FAD-bd"/>
</dbReference>
<dbReference type="OrthoDB" id="9993796at2759"/>
<reference evidence="4" key="1">
    <citation type="submission" date="2021-03" db="EMBL/GenBank/DDBJ databases">
        <title>Evolutionary innovations through gain and loss of genes in the ectomycorrhizal Boletales.</title>
        <authorList>
            <person name="Wu G."/>
            <person name="Miyauchi S."/>
            <person name="Morin E."/>
            <person name="Yang Z.-L."/>
            <person name="Xu J."/>
            <person name="Martin F.M."/>
        </authorList>
    </citation>
    <scope>NUCLEOTIDE SEQUENCE</scope>
    <source>
        <strain evidence="4">BR01</strain>
    </source>
</reference>
<organism evidence="4 5">
    <name type="scientific">Boletus reticuloceps</name>
    <dbReference type="NCBI Taxonomy" id="495285"/>
    <lineage>
        <taxon>Eukaryota</taxon>
        <taxon>Fungi</taxon>
        <taxon>Dikarya</taxon>
        <taxon>Basidiomycota</taxon>
        <taxon>Agaricomycotina</taxon>
        <taxon>Agaricomycetes</taxon>
        <taxon>Agaricomycetidae</taxon>
        <taxon>Boletales</taxon>
        <taxon>Boletineae</taxon>
        <taxon>Boletaceae</taxon>
        <taxon>Boletoideae</taxon>
        <taxon>Boletus</taxon>
    </lineage>
</organism>
<dbReference type="EMBL" id="JAGFBS010000017">
    <property type="protein sequence ID" value="KAG6374612.1"/>
    <property type="molecule type" value="Genomic_DNA"/>
</dbReference>
<dbReference type="GO" id="GO:0016491">
    <property type="term" value="F:oxidoreductase activity"/>
    <property type="evidence" value="ECO:0007669"/>
    <property type="project" value="UniProtKB-KW"/>
</dbReference>
<keyword evidence="2" id="KW-0560">Oxidoreductase</keyword>
<evidence type="ECO:0000256" key="1">
    <source>
        <dbReference type="ARBA" id="ARBA00022630"/>
    </source>
</evidence>
<dbReference type="SUPFAM" id="SSF51905">
    <property type="entry name" value="FAD/NAD(P)-binding domain"/>
    <property type="match status" value="1"/>
</dbReference>
<evidence type="ECO:0000259" key="3">
    <source>
        <dbReference type="Pfam" id="PF00890"/>
    </source>
</evidence>
<accession>A0A8I2YN23</accession>
<dbReference type="Pfam" id="PF00890">
    <property type="entry name" value="FAD_binding_2"/>
    <property type="match status" value="1"/>
</dbReference>
<protein>
    <recommendedName>
        <fullName evidence="3">FAD-dependent oxidoreductase 2 FAD-binding domain-containing protein</fullName>
    </recommendedName>
</protein>
<gene>
    <name evidence="4" type="ORF">JVT61DRAFT_3973</name>
</gene>
<dbReference type="Gene3D" id="3.50.50.60">
    <property type="entry name" value="FAD/NAD(P)-binding domain"/>
    <property type="match status" value="1"/>
</dbReference>
<name>A0A8I2YN23_9AGAM</name>
<comment type="caution">
    <text evidence="4">The sequence shown here is derived from an EMBL/GenBank/DDBJ whole genome shotgun (WGS) entry which is preliminary data.</text>
</comment>
<keyword evidence="5" id="KW-1185">Reference proteome</keyword>